<evidence type="ECO:0000313" key="5">
    <source>
        <dbReference type="Proteomes" id="UP000191518"/>
    </source>
</evidence>
<dbReference type="PROSITE" id="PS50088">
    <property type="entry name" value="ANK_REPEAT"/>
    <property type="match status" value="2"/>
</dbReference>
<gene>
    <name evidence="4" type="ORF">PENVUL_c041G06291</name>
</gene>
<evidence type="ECO:0000256" key="3">
    <source>
        <dbReference type="PROSITE-ProRule" id="PRU00023"/>
    </source>
</evidence>
<dbReference type="PANTHER" id="PTHR24198">
    <property type="entry name" value="ANKYRIN REPEAT AND PROTEIN KINASE DOMAIN-CONTAINING PROTEIN"/>
    <property type="match status" value="1"/>
</dbReference>
<evidence type="ECO:0000313" key="4">
    <source>
        <dbReference type="EMBL" id="OQE01756.1"/>
    </source>
</evidence>
<dbReference type="InterPro" id="IPR002110">
    <property type="entry name" value="Ankyrin_rpt"/>
</dbReference>
<comment type="caution">
    <text evidence="4">The sequence shown here is derived from an EMBL/GenBank/DDBJ whole genome shotgun (WGS) entry which is preliminary data.</text>
</comment>
<protein>
    <submittedName>
        <fullName evidence="4">Uncharacterized protein</fullName>
    </submittedName>
</protein>
<keyword evidence="5" id="KW-1185">Reference proteome</keyword>
<dbReference type="Gene3D" id="1.25.40.20">
    <property type="entry name" value="Ankyrin repeat-containing domain"/>
    <property type="match status" value="3"/>
</dbReference>
<proteinExistence type="predicted"/>
<accession>A0A1V6RJG0</accession>
<dbReference type="InterPro" id="IPR036770">
    <property type="entry name" value="Ankyrin_rpt-contain_sf"/>
</dbReference>
<dbReference type="PANTHER" id="PTHR24198:SF165">
    <property type="entry name" value="ANKYRIN REPEAT-CONTAINING PROTEIN-RELATED"/>
    <property type="match status" value="1"/>
</dbReference>
<sequence length="485" mass="53437">MEKVSLLTLPNELICEIASYMCIRDIISMIQCYRNLCQPLLWHCQHQHQSQELREALTACIQAGDLDATRLLLSINADIELIKDEPQIQKEQPPDYTSGHYWDDFWLGLAVRGGHDEIVEALAEHLGRVKIEIPALKVNCVGDALNSAAEGGYFAMTRALLDIDNEITRSSNYYDKALEDCSCSKQKACSARGQKSAPDYFATVKLLLDSGTNSNWPESPFGSFVSSCEPLALALDTCRLISDGTVKLLVERGADMSAEDVLHTFTDTSNQCTISHGGAAEFLLDHGANLSSRDSLGRSILTKARKRDLIQVFIARGLNPDDVDESGKTLLDALATEEASETRIEMMKHPDYETHFSFVRKTAKLLLSYGADLSIRDDEEQILLYKTDTKSLVELILDYGAGVNVVDSYGQTPLHTMVYGASRDKVETIKLLLDNGADLGAENADGNTSLHLASLTSSWDVVKLLLQHGADQSSRNLNGETPMDL</sequence>
<feature type="repeat" description="ANK" evidence="3">
    <location>
        <begin position="409"/>
        <end position="444"/>
    </location>
</feature>
<dbReference type="SUPFAM" id="SSF48403">
    <property type="entry name" value="Ankyrin repeat"/>
    <property type="match status" value="2"/>
</dbReference>
<keyword evidence="1" id="KW-0677">Repeat</keyword>
<evidence type="ECO:0000256" key="1">
    <source>
        <dbReference type="ARBA" id="ARBA00022737"/>
    </source>
</evidence>
<name>A0A1V6RJG0_9EURO</name>
<reference evidence="5" key="1">
    <citation type="journal article" date="2017" name="Nat. Microbiol.">
        <title>Global analysis of biosynthetic gene clusters reveals vast potential of secondary metabolite production in Penicillium species.</title>
        <authorList>
            <person name="Nielsen J.C."/>
            <person name="Grijseels S."/>
            <person name="Prigent S."/>
            <person name="Ji B."/>
            <person name="Dainat J."/>
            <person name="Nielsen K.F."/>
            <person name="Frisvad J.C."/>
            <person name="Workman M."/>
            <person name="Nielsen J."/>
        </authorList>
    </citation>
    <scope>NUCLEOTIDE SEQUENCE [LARGE SCALE GENOMIC DNA]</scope>
    <source>
        <strain evidence="5">IBT 29486</strain>
    </source>
</reference>
<organism evidence="4 5">
    <name type="scientific">Penicillium vulpinum</name>
    <dbReference type="NCBI Taxonomy" id="29845"/>
    <lineage>
        <taxon>Eukaryota</taxon>
        <taxon>Fungi</taxon>
        <taxon>Dikarya</taxon>
        <taxon>Ascomycota</taxon>
        <taxon>Pezizomycotina</taxon>
        <taxon>Eurotiomycetes</taxon>
        <taxon>Eurotiomycetidae</taxon>
        <taxon>Eurotiales</taxon>
        <taxon>Aspergillaceae</taxon>
        <taxon>Penicillium</taxon>
    </lineage>
</organism>
<dbReference type="Pfam" id="PF12796">
    <property type="entry name" value="Ank_2"/>
    <property type="match status" value="1"/>
</dbReference>
<dbReference type="EMBL" id="MDYP01000041">
    <property type="protein sequence ID" value="OQE01756.1"/>
    <property type="molecule type" value="Genomic_DNA"/>
</dbReference>
<dbReference type="Proteomes" id="UP000191518">
    <property type="component" value="Unassembled WGS sequence"/>
</dbReference>
<dbReference type="PROSITE" id="PS50297">
    <property type="entry name" value="ANK_REP_REGION"/>
    <property type="match status" value="2"/>
</dbReference>
<evidence type="ECO:0000256" key="2">
    <source>
        <dbReference type="ARBA" id="ARBA00023043"/>
    </source>
</evidence>
<keyword evidence="2 3" id="KW-0040">ANK repeat</keyword>
<feature type="repeat" description="ANK" evidence="3">
    <location>
        <begin position="445"/>
        <end position="477"/>
    </location>
</feature>
<dbReference type="SMART" id="SM00248">
    <property type="entry name" value="ANK"/>
    <property type="match status" value="4"/>
</dbReference>
<dbReference type="STRING" id="29845.A0A1V6RJG0"/>
<dbReference type="AlphaFoldDB" id="A0A1V6RJG0"/>